<evidence type="ECO:0000313" key="3">
    <source>
        <dbReference type="Proteomes" id="UP000244855"/>
    </source>
</evidence>
<evidence type="ECO:0000256" key="1">
    <source>
        <dbReference type="SAM" id="MobiDB-lite"/>
    </source>
</evidence>
<keyword evidence="3" id="KW-1185">Reference proteome</keyword>
<dbReference type="AlphaFoldDB" id="A0A2V1D4H0"/>
<name>A0A2V1D4H0_9PLEO</name>
<dbReference type="EMBL" id="KZ805633">
    <property type="protein sequence ID" value="PVH92926.1"/>
    <property type="molecule type" value="Genomic_DNA"/>
</dbReference>
<gene>
    <name evidence="2" type="ORF">DM02DRAFT_662478</name>
</gene>
<reference evidence="2 3" key="1">
    <citation type="journal article" date="2018" name="Sci. Rep.">
        <title>Comparative genomics provides insights into the lifestyle and reveals functional heterogeneity of dark septate endophytic fungi.</title>
        <authorList>
            <person name="Knapp D.G."/>
            <person name="Nemeth J.B."/>
            <person name="Barry K."/>
            <person name="Hainaut M."/>
            <person name="Henrissat B."/>
            <person name="Johnson J."/>
            <person name="Kuo A."/>
            <person name="Lim J.H.P."/>
            <person name="Lipzen A."/>
            <person name="Nolan M."/>
            <person name="Ohm R.A."/>
            <person name="Tamas L."/>
            <person name="Grigoriev I.V."/>
            <person name="Spatafora J.W."/>
            <person name="Nagy L.G."/>
            <person name="Kovacs G.M."/>
        </authorList>
    </citation>
    <scope>NUCLEOTIDE SEQUENCE [LARGE SCALE GENOMIC DNA]</scope>
    <source>
        <strain evidence="2 3">DSE2036</strain>
    </source>
</reference>
<organism evidence="2 3">
    <name type="scientific">Periconia macrospinosa</name>
    <dbReference type="NCBI Taxonomy" id="97972"/>
    <lineage>
        <taxon>Eukaryota</taxon>
        <taxon>Fungi</taxon>
        <taxon>Dikarya</taxon>
        <taxon>Ascomycota</taxon>
        <taxon>Pezizomycotina</taxon>
        <taxon>Dothideomycetes</taxon>
        <taxon>Pleosporomycetidae</taxon>
        <taxon>Pleosporales</taxon>
        <taxon>Massarineae</taxon>
        <taxon>Periconiaceae</taxon>
        <taxon>Periconia</taxon>
    </lineage>
</organism>
<evidence type="ECO:0000313" key="2">
    <source>
        <dbReference type="EMBL" id="PVH92926.1"/>
    </source>
</evidence>
<protein>
    <submittedName>
        <fullName evidence="2">Uncharacterized protein</fullName>
    </submittedName>
</protein>
<proteinExistence type="predicted"/>
<accession>A0A2V1D4H0</accession>
<feature type="compositionally biased region" description="Polar residues" evidence="1">
    <location>
        <begin position="46"/>
        <end position="65"/>
    </location>
</feature>
<sequence>MAWQGMDQAGRATASAQAFKARQSQARPVPGRPVAPCKDPARQTRRGASSDATQTARRSIGNQPGTFAEPPARNSLDGPQPMDPNGGRCSSGSSRATIPPILLPNTRSRPVRRRRQQPSAPLSTAPICCIAIIHCIQ</sequence>
<dbReference type="Proteomes" id="UP000244855">
    <property type="component" value="Unassembled WGS sequence"/>
</dbReference>
<feature type="region of interest" description="Disordered" evidence="1">
    <location>
        <begin position="1"/>
        <end position="120"/>
    </location>
</feature>